<organism evidence="2 3">
    <name type="scientific">Melghiribacillus thermohalophilus</name>
    <dbReference type="NCBI Taxonomy" id="1324956"/>
    <lineage>
        <taxon>Bacteria</taxon>
        <taxon>Bacillati</taxon>
        <taxon>Bacillota</taxon>
        <taxon>Bacilli</taxon>
        <taxon>Bacillales</taxon>
        <taxon>Bacillaceae</taxon>
        <taxon>Melghiribacillus</taxon>
    </lineage>
</organism>
<dbReference type="RefSeq" id="WP_132371709.1">
    <property type="nucleotide sequence ID" value="NZ_SMAN01000009.1"/>
</dbReference>
<reference evidence="2 3" key="1">
    <citation type="submission" date="2019-03" db="EMBL/GenBank/DDBJ databases">
        <title>Genomic Encyclopedia of Type Strains, Phase IV (KMG-IV): sequencing the most valuable type-strain genomes for metagenomic binning, comparative biology and taxonomic classification.</title>
        <authorList>
            <person name="Goeker M."/>
        </authorList>
    </citation>
    <scope>NUCLEOTIDE SEQUENCE [LARGE SCALE GENOMIC DNA]</scope>
    <source>
        <strain evidence="2 3">DSM 25894</strain>
    </source>
</reference>
<feature type="compositionally biased region" description="Basic and acidic residues" evidence="1">
    <location>
        <begin position="47"/>
        <end position="61"/>
    </location>
</feature>
<protein>
    <submittedName>
        <fullName evidence="2">Uncharacterized protein</fullName>
    </submittedName>
</protein>
<proteinExistence type="predicted"/>
<evidence type="ECO:0000313" key="2">
    <source>
        <dbReference type="EMBL" id="TCT22393.1"/>
    </source>
</evidence>
<sequence>MSDKNKKEIHVKDLVIKADNVIFEPPRRPEPPRHRERPPFDPFFGPRRREDEESSERREGDERDFDDEDYRRRPFPW</sequence>
<comment type="caution">
    <text evidence="2">The sequence shown here is derived from an EMBL/GenBank/DDBJ whole genome shotgun (WGS) entry which is preliminary data.</text>
</comment>
<gene>
    <name evidence="2" type="ORF">EDD68_10939</name>
</gene>
<name>A0A4R3N5H9_9BACI</name>
<dbReference type="Proteomes" id="UP000294650">
    <property type="component" value="Unassembled WGS sequence"/>
</dbReference>
<dbReference type="EMBL" id="SMAN01000009">
    <property type="protein sequence ID" value="TCT22393.1"/>
    <property type="molecule type" value="Genomic_DNA"/>
</dbReference>
<keyword evidence="3" id="KW-1185">Reference proteome</keyword>
<feature type="region of interest" description="Disordered" evidence="1">
    <location>
        <begin position="21"/>
        <end position="77"/>
    </location>
</feature>
<dbReference type="AlphaFoldDB" id="A0A4R3N5H9"/>
<accession>A0A4R3N5H9</accession>
<feature type="compositionally biased region" description="Basic and acidic residues" evidence="1">
    <location>
        <begin position="25"/>
        <end position="39"/>
    </location>
</feature>
<evidence type="ECO:0000313" key="3">
    <source>
        <dbReference type="Proteomes" id="UP000294650"/>
    </source>
</evidence>
<evidence type="ECO:0000256" key="1">
    <source>
        <dbReference type="SAM" id="MobiDB-lite"/>
    </source>
</evidence>